<evidence type="ECO:0000313" key="2">
    <source>
        <dbReference type="EMBL" id="EFN53915.1"/>
    </source>
</evidence>
<feature type="compositionally biased region" description="Low complexity" evidence="1">
    <location>
        <begin position="826"/>
        <end position="851"/>
    </location>
</feature>
<dbReference type="PANTHER" id="PTHR35381">
    <property type="entry name" value="EF-HAND DOMAIN-CONTAINING PROTEIN"/>
    <property type="match status" value="1"/>
</dbReference>
<dbReference type="GeneID" id="17353464"/>
<feature type="compositionally biased region" description="Low complexity" evidence="1">
    <location>
        <begin position="119"/>
        <end position="170"/>
    </location>
</feature>
<feature type="region of interest" description="Disordered" evidence="1">
    <location>
        <begin position="801"/>
        <end position="867"/>
    </location>
</feature>
<feature type="compositionally biased region" description="Basic and acidic residues" evidence="1">
    <location>
        <begin position="801"/>
        <end position="825"/>
    </location>
</feature>
<name>E1ZJS9_CHLVA</name>
<feature type="region of interest" description="Disordered" evidence="1">
    <location>
        <begin position="527"/>
        <end position="559"/>
    </location>
</feature>
<dbReference type="OrthoDB" id="512914at2759"/>
<dbReference type="Proteomes" id="UP000008141">
    <property type="component" value="Unassembled WGS sequence"/>
</dbReference>
<evidence type="ECO:0000313" key="3">
    <source>
        <dbReference type="Proteomes" id="UP000008141"/>
    </source>
</evidence>
<dbReference type="InterPro" id="IPR038122">
    <property type="entry name" value="PFU_sf"/>
</dbReference>
<dbReference type="InParanoid" id="E1ZJS9"/>
<organism evidence="3">
    <name type="scientific">Chlorella variabilis</name>
    <name type="common">Green alga</name>
    <dbReference type="NCBI Taxonomy" id="554065"/>
    <lineage>
        <taxon>Eukaryota</taxon>
        <taxon>Viridiplantae</taxon>
        <taxon>Chlorophyta</taxon>
        <taxon>core chlorophytes</taxon>
        <taxon>Trebouxiophyceae</taxon>
        <taxon>Chlorellales</taxon>
        <taxon>Chlorellaceae</taxon>
        <taxon>Chlorella clade</taxon>
        <taxon>Chlorella</taxon>
    </lineage>
</organism>
<gene>
    <name evidence="2" type="ORF">CHLNCDRAFT_136118</name>
</gene>
<dbReference type="Gene3D" id="3.10.20.870">
    <property type="entry name" value="PFU (PLAA family ubiquitin binding), C-terminal domain"/>
    <property type="match status" value="1"/>
</dbReference>
<feature type="compositionally biased region" description="Acidic residues" evidence="1">
    <location>
        <begin position="108"/>
        <end position="118"/>
    </location>
</feature>
<reference evidence="2 3" key="1">
    <citation type="journal article" date="2010" name="Plant Cell">
        <title>The Chlorella variabilis NC64A genome reveals adaptation to photosymbiosis, coevolution with viruses, and cryptic sex.</title>
        <authorList>
            <person name="Blanc G."/>
            <person name="Duncan G."/>
            <person name="Agarkova I."/>
            <person name="Borodovsky M."/>
            <person name="Gurnon J."/>
            <person name="Kuo A."/>
            <person name="Lindquist E."/>
            <person name="Lucas S."/>
            <person name="Pangilinan J."/>
            <person name="Polle J."/>
            <person name="Salamov A."/>
            <person name="Terry A."/>
            <person name="Yamada T."/>
            <person name="Dunigan D.D."/>
            <person name="Grigoriev I.V."/>
            <person name="Claverie J.M."/>
            <person name="Van Etten J.L."/>
        </authorList>
    </citation>
    <scope>NUCLEOTIDE SEQUENCE [LARGE SCALE GENOMIC DNA]</scope>
    <source>
        <strain evidence="2 3">NC64A</strain>
    </source>
</reference>
<evidence type="ECO:0000256" key="1">
    <source>
        <dbReference type="SAM" id="MobiDB-lite"/>
    </source>
</evidence>
<protein>
    <recommendedName>
        <fullName evidence="4">PFU domain-containing protein</fullName>
    </recommendedName>
</protein>
<dbReference type="RefSeq" id="XP_005846017.1">
    <property type="nucleotide sequence ID" value="XM_005845955.1"/>
</dbReference>
<sequence>MSAAEVLHGAYEAPRAYASGQGPQPDLRPTLLVTTVDIGEGRAGRIEVRQGDDPIDVAAAFCSRHGLPEAIVLPLAQHLEDNLAESGAWPEAGQPPAGAEYRQGEGAGDGEESEEDEGYSYARLSATAAGSRSASAEPAAPHAGAAKGMPAPAGSRPGSAQAGAGSGSAPHPQPAHHLQVEPSSRSAGVLGARPPPPGEQAGPRPQTAGAALGGQPSEEQQQQGPPSYRPASIHSARGAEYFNHAPSSSGGSHPDTDGGLHYRTAGVGGAASLPAHTRLYADHFRKQQRLEEERRLRDLEIQLKTEQVHIAPASNKLASHRTAGSYRNYGERLYVEGRLEAMKKEQLAQRVKEEEARAEVEQHTFQPEISKLAQQIRQDEAECGGGAGTAYQRLYQRGATAKRQERMECIRREHDEAEVRECSFRPQINSKSARMVEQRQQILRESGIAGYDQLYNDSMRRRLKLQQLAARPPEEATFRPRVNTSSVVLKKLMEGREGEEALGGSADVAARLLERGRQYSEKLAAAQRLQEEEPRDAATGQPLFRPKTHRAPHYERNPEGTPIGEYLYSIKAEWDERAAAAAHATQRRATRDAASTYVNTRSERLVDRLKRERFRAIFDYLRRGQPAPVLNLLETVQDEVFMDTIDPEVRADIEFAGRLLARAIARRQKADLQDSACSAPDGSRAAPPPFAQSTVGELDVGGFVALMEDAIGRTRGLARQYLLPMPSSRQKFEEPSFRPAIDPHSQALAARLRPESLPAYEVLYKTAEEQAARREMMQRQAEAAKLKECLFRPVMLAQPKAREGRAMKMASELRAKGSSEGEKEPSGAGAAAPAAAPAAGPAAGPGEAGSDSDGGDAADGGSGGGEGLHFDVLERQINEALVRLSLSEEQVAASLRQVAAGEAAEVAAAEAQVAQPVDGNGFQLDFRAICGSPSPDDLLTLPECCGTAGVASSLKGFNPLDDIEEGAGAPAAAAAPAAGASVAWADDSQEVVARMIDSHTPGSDGGGGSGSGAAEELVGLDLHALASTDLPEHAGQAGAEEVARQA</sequence>
<proteinExistence type="predicted"/>
<dbReference type="PANTHER" id="PTHR35381:SF1">
    <property type="entry name" value="EF-HAND DOMAIN-CONTAINING PROTEIN"/>
    <property type="match status" value="1"/>
</dbReference>
<accession>E1ZJS9</accession>
<feature type="compositionally biased region" description="Low complexity" evidence="1">
    <location>
        <begin position="213"/>
        <end position="226"/>
    </location>
</feature>
<dbReference type="EMBL" id="GL433849">
    <property type="protein sequence ID" value="EFN53915.1"/>
    <property type="molecule type" value="Genomic_DNA"/>
</dbReference>
<dbReference type="eggNOG" id="ENOG502S29T">
    <property type="taxonomic scope" value="Eukaryota"/>
</dbReference>
<dbReference type="STRING" id="554065.E1ZJS9"/>
<feature type="region of interest" description="Disordered" evidence="1">
    <location>
        <begin position="87"/>
        <end position="265"/>
    </location>
</feature>
<keyword evidence="3" id="KW-1185">Reference proteome</keyword>
<dbReference type="OMA" id="QERMECI"/>
<dbReference type="AlphaFoldDB" id="E1ZJS9"/>
<evidence type="ECO:0008006" key="4">
    <source>
        <dbReference type="Google" id="ProtNLM"/>
    </source>
</evidence>
<feature type="region of interest" description="Disordered" evidence="1">
    <location>
        <begin position="1025"/>
        <end position="1046"/>
    </location>
</feature>
<feature type="compositionally biased region" description="Gly residues" evidence="1">
    <location>
        <begin position="857"/>
        <end position="867"/>
    </location>
</feature>
<dbReference type="KEGG" id="cvr:CHLNCDRAFT_136118"/>